<feature type="domain" description="Major facilitator superfamily (MFS) profile" evidence="6">
    <location>
        <begin position="16"/>
        <end position="462"/>
    </location>
</feature>
<evidence type="ECO:0000256" key="2">
    <source>
        <dbReference type="ARBA" id="ARBA00022692"/>
    </source>
</evidence>
<keyword evidence="7" id="KW-1185">Reference proteome</keyword>
<feature type="transmembrane region" description="Helical" evidence="5">
    <location>
        <begin position="347"/>
        <end position="366"/>
    </location>
</feature>
<evidence type="ECO:0000256" key="5">
    <source>
        <dbReference type="SAM" id="Phobius"/>
    </source>
</evidence>
<feature type="transmembrane region" description="Helical" evidence="5">
    <location>
        <begin position="277"/>
        <end position="293"/>
    </location>
</feature>
<evidence type="ECO:0000256" key="3">
    <source>
        <dbReference type="ARBA" id="ARBA00022989"/>
    </source>
</evidence>
<dbReference type="InterPro" id="IPR020846">
    <property type="entry name" value="MFS_dom"/>
</dbReference>
<dbReference type="SUPFAM" id="SSF103473">
    <property type="entry name" value="MFS general substrate transporter"/>
    <property type="match status" value="1"/>
</dbReference>
<proteinExistence type="predicted"/>
<dbReference type="PANTHER" id="PTHR23507:SF1">
    <property type="entry name" value="FI18259P1-RELATED"/>
    <property type="match status" value="1"/>
</dbReference>
<dbReference type="PROSITE" id="PS50850">
    <property type="entry name" value="MFS"/>
    <property type="match status" value="1"/>
</dbReference>
<dbReference type="RefSeq" id="XP_006812959.1">
    <property type="nucleotide sequence ID" value="XM_006812896.1"/>
</dbReference>
<keyword evidence="3 5" id="KW-1133">Transmembrane helix</keyword>
<feature type="transmembrane region" description="Helical" evidence="5">
    <location>
        <begin position="313"/>
        <end position="335"/>
    </location>
</feature>
<comment type="subcellular location">
    <subcellularLocation>
        <location evidence="1">Membrane</location>
        <topology evidence="1">Multi-pass membrane protein</topology>
    </subcellularLocation>
</comment>
<keyword evidence="4 5" id="KW-0472">Membrane</keyword>
<dbReference type="InterPro" id="IPR036259">
    <property type="entry name" value="MFS_trans_sf"/>
</dbReference>
<dbReference type="Proteomes" id="UP000694865">
    <property type="component" value="Unplaced"/>
</dbReference>
<dbReference type="Pfam" id="PF07690">
    <property type="entry name" value="MFS_1"/>
    <property type="match status" value="1"/>
</dbReference>
<keyword evidence="2 5" id="KW-0812">Transmembrane</keyword>
<name>A0ABM0LYW8_SACKO</name>
<reference evidence="8" key="1">
    <citation type="submission" date="2025-08" db="UniProtKB">
        <authorList>
            <consortium name="RefSeq"/>
        </authorList>
    </citation>
    <scope>IDENTIFICATION</scope>
    <source>
        <tissue evidence="8">Testes</tissue>
    </source>
</reference>
<gene>
    <name evidence="8" type="primary">LOC100369356</name>
</gene>
<feature type="transmembrane region" description="Helical" evidence="5">
    <location>
        <begin position="128"/>
        <end position="153"/>
    </location>
</feature>
<feature type="transmembrane region" description="Helical" evidence="5">
    <location>
        <begin position="372"/>
        <end position="392"/>
    </location>
</feature>
<evidence type="ECO:0000313" key="7">
    <source>
        <dbReference type="Proteomes" id="UP000694865"/>
    </source>
</evidence>
<accession>A0ABM0LYW8</accession>
<feature type="transmembrane region" description="Helical" evidence="5">
    <location>
        <begin position="192"/>
        <end position="214"/>
    </location>
</feature>
<dbReference type="PANTHER" id="PTHR23507">
    <property type="entry name" value="ZGC:174356"/>
    <property type="match status" value="1"/>
</dbReference>
<evidence type="ECO:0000256" key="4">
    <source>
        <dbReference type="ARBA" id="ARBA00023136"/>
    </source>
</evidence>
<protein>
    <submittedName>
        <fullName evidence="8">Proton-coupled folate transporter-like</fullName>
    </submittedName>
</protein>
<evidence type="ECO:0000256" key="1">
    <source>
        <dbReference type="ARBA" id="ARBA00004141"/>
    </source>
</evidence>
<sequence length="487" mass="54009">MANVMACLRLVTVEPVMFLYMLGSFLQYTSVQQLIYAKTCIQEYNSSDICKNLTSSQEEYVQTQTSHWLIYLNLVQMVPSVIAALFLGSWSDTVGRKFSMILPCLASCIYAAILIVSVVYIYSPIPFIFIGTFLLGCSGAYITITFAVFSYIADITGIKTRTKRVGILESMTFIGSTVGLLCSGVMLEHEGFIAVFAFYLSLNFASALYILVWLDESVHSREVLDSLSHGETIQIPQVDTGKRRIHTLCSELCKLENIKKTLCVCFKKRENFDRMHLILLAMTLLLFQLVGIGETDVTVLYTKRNPLHWSPELLGYYLALNSFMKGLCLLTVMPLLTSKTSLHDTTIAMIGTVFRMAGYVLIAFSTTTWMMFIVPILMCMAGIPAAAVRSLISKIVNADEQGTLFSFMAACESIVGFLASFVFNSVYPATSHILTGGFVYLLMAVILVIALVLLFWVGDSKRKLNAYSALVEPANSDTGASEDCRDV</sequence>
<organism evidence="7 8">
    <name type="scientific">Saccoglossus kowalevskii</name>
    <name type="common">Acorn worm</name>
    <dbReference type="NCBI Taxonomy" id="10224"/>
    <lineage>
        <taxon>Eukaryota</taxon>
        <taxon>Metazoa</taxon>
        <taxon>Hemichordata</taxon>
        <taxon>Enteropneusta</taxon>
        <taxon>Harrimaniidae</taxon>
        <taxon>Saccoglossus</taxon>
    </lineage>
</organism>
<feature type="transmembrane region" description="Helical" evidence="5">
    <location>
        <begin position="7"/>
        <end position="26"/>
    </location>
</feature>
<evidence type="ECO:0000313" key="8">
    <source>
        <dbReference type="RefSeq" id="XP_006812959.1"/>
    </source>
</evidence>
<dbReference type="GeneID" id="100369356"/>
<dbReference type="InterPro" id="IPR011701">
    <property type="entry name" value="MFS"/>
</dbReference>
<feature type="transmembrane region" description="Helical" evidence="5">
    <location>
        <begin position="433"/>
        <end position="457"/>
    </location>
</feature>
<dbReference type="Gene3D" id="1.20.1250.20">
    <property type="entry name" value="MFS general substrate transporter like domains"/>
    <property type="match status" value="1"/>
</dbReference>
<evidence type="ECO:0000259" key="6">
    <source>
        <dbReference type="PROSITE" id="PS50850"/>
    </source>
</evidence>
<feature type="transmembrane region" description="Helical" evidence="5">
    <location>
        <begin position="100"/>
        <end position="122"/>
    </location>
</feature>
<feature type="transmembrane region" description="Helical" evidence="5">
    <location>
        <begin position="404"/>
        <end position="427"/>
    </location>
</feature>
<feature type="transmembrane region" description="Helical" evidence="5">
    <location>
        <begin position="165"/>
        <end position="186"/>
    </location>
</feature>
<feature type="transmembrane region" description="Helical" evidence="5">
    <location>
        <begin position="68"/>
        <end position="88"/>
    </location>
</feature>